<organism evidence="7 8">
    <name type="scientific">Spiribacter aquaticus</name>
    <dbReference type="NCBI Taxonomy" id="1935996"/>
    <lineage>
        <taxon>Bacteria</taxon>
        <taxon>Pseudomonadati</taxon>
        <taxon>Pseudomonadota</taxon>
        <taxon>Gammaproteobacteria</taxon>
        <taxon>Chromatiales</taxon>
        <taxon>Ectothiorhodospiraceae</taxon>
        <taxon>Spiribacter</taxon>
    </lineage>
</organism>
<evidence type="ECO:0000313" key="7">
    <source>
        <dbReference type="EMBL" id="TVO65164.1"/>
    </source>
</evidence>
<dbReference type="InterPro" id="IPR003772">
    <property type="entry name" value="YceD"/>
</dbReference>
<dbReference type="Proteomes" id="UP000316688">
    <property type="component" value="Unassembled WGS sequence"/>
</dbReference>
<dbReference type="AlphaFoldDB" id="A0A557RJ22"/>
<comment type="similarity">
    <text evidence="2">Belongs to the DUF177 domain family.</text>
</comment>
<sequence length="175" mass="18362">MHGNGLPHRVDIARLGEGEHSWAGALAGCPLPRMDALDARVGDVSATLTLTIDRGRPRLQGNCSAVVTLVCERCLAPVALDTAGAFDLVVVDRIEEADGYGADQPVVVAPKGQLDIAALIEDELILALPVIPTHDDADCDGGQRQFGPAGEAAPARDNPFQALESLKRDDSGEVH</sequence>
<dbReference type="PANTHER" id="PTHR38099:SF1">
    <property type="entry name" value="LARGE RIBOSOMAL RNA SUBUNIT ACCUMULATION PROTEIN YCED"/>
    <property type="match status" value="1"/>
</dbReference>
<evidence type="ECO:0000256" key="4">
    <source>
        <dbReference type="ARBA" id="ARBA00022517"/>
    </source>
</evidence>
<dbReference type="PANTHER" id="PTHR38099">
    <property type="entry name" value="LARGE RIBOSOMAL RNA SUBUNIT ACCUMULATION PROTEIN YCED"/>
    <property type="match status" value="1"/>
</dbReference>
<comment type="function">
    <text evidence="1">Plays a role in synthesis, processing and/or stability of 23S rRNA.</text>
</comment>
<dbReference type="RefSeq" id="WP_144347340.1">
    <property type="nucleotide sequence ID" value="NZ_VMKP01000002.1"/>
</dbReference>
<evidence type="ECO:0000256" key="1">
    <source>
        <dbReference type="ARBA" id="ARBA00002868"/>
    </source>
</evidence>
<accession>A0A557RJ22</accession>
<keyword evidence="8" id="KW-1185">Reference proteome</keyword>
<dbReference type="InterPro" id="IPR039255">
    <property type="entry name" value="YceD_bac"/>
</dbReference>
<dbReference type="GO" id="GO:0005829">
    <property type="term" value="C:cytosol"/>
    <property type="evidence" value="ECO:0007669"/>
    <property type="project" value="TreeGrafter"/>
</dbReference>
<gene>
    <name evidence="7" type="ORF">FPL11_03460</name>
</gene>
<dbReference type="EMBL" id="VMKP01000002">
    <property type="protein sequence ID" value="TVO65164.1"/>
    <property type="molecule type" value="Genomic_DNA"/>
</dbReference>
<feature type="region of interest" description="Disordered" evidence="6">
    <location>
        <begin position="138"/>
        <end position="158"/>
    </location>
</feature>
<evidence type="ECO:0000256" key="3">
    <source>
        <dbReference type="ARBA" id="ARBA00015716"/>
    </source>
</evidence>
<protein>
    <recommendedName>
        <fullName evidence="3">Large ribosomal RNA subunit accumulation protein YceD</fullName>
    </recommendedName>
    <alternativeName>
        <fullName evidence="5">23S rRNA accumulation protein YceD</fullName>
    </alternativeName>
</protein>
<evidence type="ECO:0000256" key="5">
    <source>
        <dbReference type="ARBA" id="ARBA00031841"/>
    </source>
</evidence>
<dbReference type="GO" id="GO:0042254">
    <property type="term" value="P:ribosome biogenesis"/>
    <property type="evidence" value="ECO:0007669"/>
    <property type="project" value="UniProtKB-KW"/>
</dbReference>
<evidence type="ECO:0000256" key="2">
    <source>
        <dbReference type="ARBA" id="ARBA00010740"/>
    </source>
</evidence>
<evidence type="ECO:0000313" key="8">
    <source>
        <dbReference type="Proteomes" id="UP000316688"/>
    </source>
</evidence>
<proteinExistence type="inferred from homology"/>
<keyword evidence="4" id="KW-0690">Ribosome biogenesis</keyword>
<dbReference type="Pfam" id="PF02620">
    <property type="entry name" value="YceD"/>
    <property type="match status" value="1"/>
</dbReference>
<name>A0A557RJ22_9GAMM</name>
<comment type="caution">
    <text evidence="7">The sequence shown here is derived from an EMBL/GenBank/DDBJ whole genome shotgun (WGS) entry which is preliminary data.</text>
</comment>
<reference evidence="7 8" key="1">
    <citation type="submission" date="2019-07" db="EMBL/GenBank/DDBJ databases">
        <title>Reclasification of Spiribacter aquaticus.</title>
        <authorList>
            <person name="Leon M.J."/>
            <person name="Sanchez-Porro C."/>
            <person name="Ventosa A."/>
        </authorList>
    </citation>
    <scope>NUCLEOTIDE SEQUENCE [LARGE SCALE GENOMIC DNA]</scope>
    <source>
        <strain evidence="7 8">SP30</strain>
    </source>
</reference>
<evidence type="ECO:0000256" key="6">
    <source>
        <dbReference type="SAM" id="MobiDB-lite"/>
    </source>
</evidence>